<name>A0A813QF70_9BILA</name>
<evidence type="ECO:0000313" key="1">
    <source>
        <dbReference type="EMBL" id="CAF0766197.1"/>
    </source>
</evidence>
<protein>
    <submittedName>
        <fullName evidence="1">Uncharacterized protein</fullName>
    </submittedName>
</protein>
<evidence type="ECO:0000313" key="5">
    <source>
        <dbReference type="Proteomes" id="UP000663829"/>
    </source>
</evidence>
<sequence>MDTTSSSFHEHNSARGDYLFGKTQLLPSHIDRNFEQYLADHHVHPSYVKFPLITSHRQKQHISTALKSNRYIDDRQKSFETVFSQNSKLLSNSLSSSWNTNENDTIHQKQLSPINTILANNEKYRRSHAKLIEYKQQSKIQGIQIPKVDIQLSNNHNNSPPSTLVLREVIENKTKEKNGAIGGEDLVDDESIISVEGSHRAKVWVREHQYFFNNY</sequence>
<keyword evidence="5" id="KW-1185">Reference proteome</keyword>
<dbReference type="EMBL" id="CAJNOQ010000163">
    <property type="protein sequence ID" value="CAF0766197.1"/>
    <property type="molecule type" value="Genomic_DNA"/>
</dbReference>
<dbReference type="EMBL" id="CAJOBA010008678">
    <property type="protein sequence ID" value="CAF3834070.1"/>
    <property type="molecule type" value="Genomic_DNA"/>
</dbReference>
<dbReference type="AlphaFoldDB" id="A0A813QF70"/>
<proteinExistence type="predicted"/>
<dbReference type="OrthoDB" id="9972972at2759"/>
<dbReference type="Proteomes" id="UP000663829">
    <property type="component" value="Unassembled WGS sequence"/>
</dbReference>
<evidence type="ECO:0000313" key="4">
    <source>
        <dbReference type="EMBL" id="CAF3834070.1"/>
    </source>
</evidence>
<accession>A0A813QF70</accession>
<dbReference type="Proteomes" id="UP000677228">
    <property type="component" value="Unassembled WGS sequence"/>
</dbReference>
<reference evidence="1" key="1">
    <citation type="submission" date="2021-02" db="EMBL/GenBank/DDBJ databases">
        <authorList>
            <person name="Nowell W R."/>
        </authorList>
    </citation>
    <scope>NUCLEOTIDE SEQUENCE</scope>
</reference>
<evidence type="ECO:0000313" key="3">
    <source>
        <dbReference type="EMBL" id="CAF3547604.1"/>
    </source>
</evidence>
<organism evidence="1 5">
    <name type="scientific">Didymodactylos carnosus</name>
    <dbReference type="NCBI Taxonomy" id="1234261"/>
    <lineage>
        <taxon>Eukaryota</taxon>
        <taxon>Metazoa</taxon>
        <taxon>Spiralia</taxon>
        <taxon>Gnathifera</taxon>
        <taxon>Rotifera</taxon>
        <taxon>Eurotatoria</taxon>
        <taxon>Bdelloidea</taxon>
        <taxon>Philodinida</taxon>
        <taxon>Philodinidae</taxon>
        <taxon>Didymodactylos</taxon>
    </lineage>
</organism>
<dbReference type="Proteomes" id="UP000682733">
    <property type="component" value="Unassembled WGS sequence"/>
</dbReference>
<gene>
    <name evidence="1" type="ORF">GPM918_LOCUS1663</name>
    <name evidence="2" type="ORF">OVA965_LOCUS17824</name>
    <name evidence="3" type="ORF">SRO942_LOCUS1663</name>
    <name evidence="4" type="ORF">TMI583_LOCUS17835</name>
</gene>
<comment type="caution">
    <text evidence="1">The sequence shown here is derived from an EMBL/GenBank/DDBJ whole genome shotgun (WGS) entry which is preliminary data.</text>
</comment>
<dbReference type="EMBL" id="CAJNOK010008663">
    <property type="protein sequence ID" value="CAF1069538.1"/>
    <property type="molecule type" value="Genomic_DNA"/>
</dbReference>
<evidence type="ECO:0000313" key="2">
    <source>
        <dbReference type="EMBL" id="CAF1069538.1"/>
    </source>
</evidence>
<dbReference type="Proteomes" id="UP000681722">
    <property type="component" value="Unassembled WGS sequence"/>
</dbReference>
<dbReference type="EMBL" id="CAJOBC010000163">
    <property type="protein sequence ID" value="CAF3547604.1"/>
    <property type="molecule type" value="Genomic_DNA"/>
</dbReference>